<reference evidence="2" key="1">
    <citation type="submission" date="2016-08" db="EMBL/GenBank/DDBJ databases">
        <authorList>
            <person name="Seilhamer J.J."/>
        </authorList>
    </citation>
    <scope>NUCLEOTIDE SEQUENCE</scope>
    <source>
        <strain evidence="2">86</strain>
    </source>
</reference>
<protein>
    <submittedName>
        <fullName evidence="2">Uncharacterized protein</fullName>
    </submittedName>
</protein>
<proteinExistence type="predicted"/>
<accession>A0A212KXU4</accession>
<organism evidence="2">
    <name type="scientific">uncultured Pleomorphomonas sp</name>
    <dbReference type="NCBI Taxonomy" id="442121"/>
    <lineage>
        <taxon>Bacteria</taxon>
        <taxon>Pseudomonadati</taxon>
        <taxon>Pseudomonadota</taxon>
        <taxon>Alphaproteobacteria</taxon>
        <taxon>Hyphomicrobiales</taxon>
        <taxon>Pleomorphomonadaceae</taxon>
        <taxon>Pleomorphomonas</taxon>
        <taxon>environmental samples</taxon>
    </lineage>
</organism>
<evidence type="ECO:0000256" key="1">
    <source>
        <dbReference type="SAM" id="MobiDB-lite"/>
    </source>
</evidence>
<evidence type="ECO:0000313" key="2">
    <source>
        <dbReference type="EMBL" id="SCM70093.1"/>
    </source>
</evidence>
<gene>
    <name evidence="2" type="ORF">KL86PLE_10036</name>
</gene>
<dbReference type="EMBL" id="FMJD01000001">
    <property type="protein sequence ID" value="SCM70093.1"/>
    <property type="molecule type" value="Genomic_DNA"/>
</dbReference>
<dbReference type="AlphaFoldDB" id="A0A212KXU4"/>
<feature type="region of interest" description="Disordered" evidence="1">
    <location>
        <begin position="1"/>
        <end position="64"/>
    </location>
</feature>
<name>A0A212KXU4_9HYPH</name>
<sequence>MRSPSSIPRSKSARVNAPVPGPSSKTGPSEGEISIVMSRESESPDGATAATRKGLATHDRKKRR</sequence>